<accession>A0A915EWM4</accession>
<feature type="compositionally biased region" description="Basic and acidic residues" evidence="1">
    <location>
        <begin position="11"/>
        <end position="20"/>
    </location>
</feature>
<proteinExistence type="predicted"/>
<reference evidence="3" key="1">
    <citation type="submission" date="2022-11" db="UniProtKB">
        <authorList>
            <consortium name="WormBaseParasite"/>
        </authorList>
    </citation>
    <scope>IDENTIFICATION</scope>
</reference>
<organism evidence="2 3">
    <name type="scientific">Ditylenchus dipsaci</name>
    <dbReference type="NCBI Taxonomy" id="166011"/>
    <lineage>
        <taxon>Eukaryota</taxon>
        <taxon>Metazoa</taxon>
        <taxon>Ecdysozoa</taxon>
        <taxon>Nematoda</taxon>
        <taxon>Chromadorea</taxon>
        <taxon>Rhabditida</taxon>
        <taxon>Tylenchina</taxon>
        <taxon>Tylenchomorpha</taxon>
        <taxon>Sphaerularioidea</taxon>
        <taxon>Anguinidae</taxon>
        <taxon>Anguininae</taxon>
        <taxon>Ditylenchus</taxon>
    </lineage>
</organism>
<evidence type="ECO:0000256" key="1">
    <source>
        <dbReference type="SAM" id="MobiDB-lite"/>
    </source>
</evidence>
<name>A0A915EWM4_9BILA</name>
<keyword evidence="2" id="KW-1185">Reference proteome</keyword>
<dbReference type="Proteomes" id="UP000887574">
    <property type="component" value="Unplaced"/>
</dbReference>
<protein>
    <submittedName>
        <fullName evidence="3">Uncharacterized protein</fullName>
    </submittedName>
</protein>
<feature type="region of interest" description="Disordered" evidence="1">
    <location>
        <begin position="1"/>
        <end position="29"/>
    </location>
</feature>
<dbReference type="AlphaFoldDB" id="A0A915EWM4"/>
<sequence length="128" mass="13232">MCVPITEAAEDVGKEGEHHAPVAPSQARSTDLTFVTMRNQTEEVQQIFPSVSSSGSQKFSPATAMGPFLLPAESGSSEVKQVDQTGIGGVSETDVVQTEANVSVGNVPTVVETVADGIEAGTKGSVRQ</sequence>
<dbReference type="WBParaSite" id="jg9802">
    <property type="protein sequence ID" value="jg9802"/>
    <property type="gene ID" value="jg9802"/>
</dbReference>
<evidence type="ECO:0000313" key="3">
    <source>
        <dbReference type="WBParaSite" id="jg9802"/>
    </source>
</evidence>
<evidence type="ECO:0000313" key="2">
    <source>
        <dbReference type="Proteomes" id="UP000887574"/>
    </source>
</evidence>